<evidence type="ECO:0000313" key="2">
    <source>
        <dbReference type="Proteomes" id="UP000317422"/>
    </source>
</evidence>
<evidence type="ECO:0000313" key="1">
    <source>
        <dbReference type="EMBL" id="TQN31163.1"/>
    </source>
</evidence>
<proteinExistence type="predicted"/>
<dbReference type="Proteomes" id="UP000317422">
    <property type="component" value="Unassembled WGS sequence"/>
</dbReference>
<dbReference type="AlphaFoldDB" id="A0A543NH66"/>
<protein>
    <submittedName>
        <fullName evidence="1">Uncharacterized protein</fullName>
    </submittedName>
</protein>
<gene>
    <name evidence="1" type="ORF">FHX37_1055</name>
</gene>
<sequence length="47" mass="5275">MLYDHLSDLLRERGLGDGADTAFTELDRWLRNGGTRPSPWRTNGGEA</sequence>
<dbReference type="EMBL" id="VFQC01000001">
    <property type="protein sequence ID" value="TQN31163.1"/>
    <property type="molecule type" value="Genomic_DNA"/>
</dbReference>
<accession>A0A543NH66</accession>
<organism evidence="1 2">
    <name type="scientific">Haloactinospora alba</name>
    <dbReference type="NCBI Taxonomy" id="405555"/>
    <lineage>
        <taxon>Bacteria</taxon>
        <taxon>Bacillati</taxon>
        <taxon>Actinomycetota</taxon>
        <taxon>Actinomycetes</taxon>
        <taxon>Streptosporangiales</taxon>
        <taxon>Nocardiopsidaceae</taxon>
        <taxon>Haloactinospora</taxon>
    </lineage>
</organism>
<comment type="caution">
    <text evidence="1">The sequence shown here is derived from an EMBL/GenBank/DDBJ whole genome shotgun (WGS) entry which is preliminary data.</text>
</comment>
<reference evidence="1 2" key="1">
    <citation type="submission" date="2019-06" db="EMBL/GenBank/DDBJ databases">
        <title>Sequencing the genomes of 1000 actinobacteria strains.</title>
        <authorList>
            <person name="Klenk H.-P."/>
        </authorList>
    </citation>
    <scope>NUCLEOTIDE SEQUENCE [LARGE SCALE GENOMIC DNA]</scope>
    <source>
        <strain evidence="1 2">DSM 45015</strain>
    </source>
</reference>
<name>A0A543NH66_9ACTN</name>
<keyword evidence="2" id="KW-1185">Reference proteome</keyword>